<dbReference type="KEGG" id="sesp:BN6_37120"/>
<keyword evidence="3" id="KW-1185">Reference proteome</keyword>
<dbReference type="STRING" id="1179773.BN6_37120"/>
<dbReference type="PATRIC" id="fig|1179773.3.peg.3712"/>
<dbReference type="SUPFAM" id="SSF142921">
    <property type="entry name" value="WGR domain-like"/>
    <property type="match status" value="1"/>
</dbReference>
<dbReference type="InterPro" id="IPR036930">
    <property type="entry name" value="WGR_dom_sf"/>
</dbReference>
<reference evidence="2 3" key="1">
    <citation type="journal article" date="2012" name="BMC Genomics">
        <title>Complete genome sequence of Saccharothrix espanaensis DSM 44229T and comparison to the other completely sequenced Pseudonocardiaceae.</title>
        <authorList>
            <person name="Strobel T."/>
            <person name="Al-Dilaimi A."/>
            <person name="Blom J."/>
            <person name="Gessner A."/>
            <person name="Kalinowski J."/>
            <person name="Luzhetska M."/>
            <person name="Puhler A."/>
            <person name="Szczepanowski R."/>
            <person name="Bechthold A."/>
            <person name="Ruckert C."/>
        </authorList>
    </citation>
    <scope>NUCLEOTIDE SEQUENCE [LARGE SCALE GENOMIC DNA]</scope>
    <source>
        <strain evidence="3">ATCC 51144 / DSM 44229 / JCM 9112 / NBRC 15066 / NRRL 15764</strain>
    </source>
</reference>
<dbReference type="HOGENOM" id="CLU_006807_1_1_11"/>
<dbReference type="Proteomes" id="UP000006281">
    <property type="component" value="Chromosome"/>
</dbReference>
<dbReference type="InterPro" id="IPR049809">
    <property type="entry name" value="YehF/YfeS-like_WGR"/>
</dbReference>
<gene>
    <name evidence="2" type="ordered locus">BN6_37120</name>
</gene>
<dbReference type="RefSeq" id="WP_015101117.1">
    <property type="nucleotide sequence ID" value="NC_019673.1"/>
</dbReference>
<dbReference type="eggNOG" id="COG3831">
    <property type="taxonomic scope" value="Bacteria"/>
</dbReference>
<dbReference type="PROSITE" id="PS51977">
    <property type="entry name" value="WGR"/>
    <property type="match status" value="1"/>
</dbReference>
<dbReference type="CDD" id="cd07996">
    <property type="entry name" value="WGR_MMR_like"/>
    <property type="match status" value="1"/>
</dbReference>
<organism evidence="2 3">
    <name type="scientific">Saccharothrix espanaensis (strain ATCC 51144 / DSM 44229 / JCM 9112 / NBRC 15066 / NRRL 15764)</name>
    <dbReference type="NCBI Taxonomy" id="1179773"/>
    <lineage>
        <taxon>Bacteria</taxon>
        <taxon>Bacillati</taxon>
        <taxon>Actinomycetota</taxon>
        <taxon>Actinomycetes</taxon>
        <taxon>Pseudonocardiales</taxon>
        <taxon>Pseudonocardiaceae</taxon>
        <taxon>Saccharothrix</taxon>
    </lineage>
</organism>
<dbReference type="AlphaFoldDB" id="K0JT93"/>
<proteinExistence type="predicted"/>
<dbReference type="Pfam" id="PF13569">
    <property type="entry name" value="DUF4132"/>
    <property type="match status" value="1"/>
</dbReference>
<dbReference type="SMART" id="SM00773">
    <property type="entry name" value="WGR"/>
    <property type="match status" value="1"/>
</dbReference>
<dbReference type="OrthoDB" id="4554725at2"/>
<dbReference type="Gene3D" id="2.20.140.10">
    <property type="entry name" value="WGR domain"/>
    <property type="match status" value="1"/>
</dbReference>
<sequence length="1252" mass="133877">MRRWELVGDGSAKFWEIGQAGATVTVRFGRIGTAGQTKVKDLASEAAATAHVTKLVAEKERKGYAEPAAAPSTTAAVAAGSPAVPAGATDATPVAAVVPGSAAPSAGSPDPATSAAVVPAADASAADASSVVVSSVVSSVVSEGRSSGVATADSAAPEVIEPSPAVEIDEDALVFPDRWRASVFPRRGGRLPSTVKPAPKAAGHLRASLAAKPEMVRAMLADRKTEPALAELLTEYLDGRVSPLGAAIAVAAQAHVHGGSPADEGRLVADDLVLSHGLPFAAEVAVSLGLVRAEWRTRLGDDFRSLLFTSRRHVLDHDDTPVVDRLRRLIAAGDEEAAVGAAVAALRTTTVTRMIASFLVPSRVDWVDEVLAEVTGNRDWASYRMLVCSASTEEHLAVITEHDQLAKELRKPAVLRTLVDALGPAVAPTLAELLDQTESYDRDYRKLLLETLAVLPSDAAFDLLVDRVDRPDVESALIGTAKRFPRRALRGLAARAGRPALKHLLYGHVIAHPGLVAELPEELRAAVAEVESEYREVAEIGPEGLPELLVTPPWTLARTAAQPVVVPGLEVPADGAVEWLPGEHEEWLATKETRFTHNGGAWHKLADALRQNKLSWHQELALVVHGPEDLVRPLLPEWRADYVWEFENCGRILVSRYGLDALPAVLHAVKGNPTPGHAELLMPFAEQRVAHLMADWLRLKTVRPVASAWLRRHADDAARYLAPTAVGATGPARRAAEAGLRVIPEQALAAAAAYGPEAAAAIDALVSLDPLHVLPAKLPVPGKWADANLLPQVLVAGRQRALPRTASAHVVMMLALSQPDAPYAGLDVVRELCDRQSLADFAWAAFERWRSVGMPAKDGWALTALALLGDDDAARGLAPLIKAWPGEAGHARAVAGLDVLAAIGTDAALIQLNGIALKSKFKGLKQRAQEKIAAVAAGRGLGAEQLADRLVPDFGLDDAATLTVDYGPRRFLVGFDEQLKPYVADADGKRRKDLPKPGAKDDPELAPAEHKRFAALKKDVRSVASDQIGRLETAMVMDRRWSAAEFRELFAGHPLLWHVVRRLVWTTSTGQSFRLAEDRTPATVEDDAFTLPDDAEVAIAHPLRLGAELAAWSEVFADYEILQPFPQLGRPVHRFTDQERTSSRLERFENVPIPVGRLLGLTKHGWRRGTPMDGGVECWMLRPLPGGGTVVANLDPGIAVGVVDMFPEQKLSGIWVDDGDGGDWSPRGSRRFGELDPVTASELLAELTSLTS</sequence>
<dbReference type="Pfam" id="PF05406">
    <property type="entry name" value="WGR"/>
    <property type="match status" value="1"/>
</dbReference>
<dbReference type="InterPro" id="IPR008893">
    <property type="entry name" value="WGR_domain"/>
</dbReference>
<dbReference type="InterPro" id="IPR025406">
    <property type="entry name" value="DUF4132"/>
</dbReference>
<evidence type="ECO:0000259" key="1">
    <source>
        <dbReference type="PROSITE" id="PS51977"/>
    </source>
</evidence>
<dbReference type="EMBL" id="HE804045">
    <property type="protein sequence ID" value="CCH31005.1"/>
    <property type="molecule type" value="Genomic_DNA"/>
</dbReference>
<name>K0JT93_SACES</name>
<evidence type="ECO:0000313" key="3">
    <source>
        <dbReference type="Proteomes" id="UP000006281"/>
    </source>
</evidence>
<protein>
    <submittedName>
        <fullName evidence="2">WGR domain-containing protein</fullName>
    </submittedName>
</protein>
<accession>K0JT93</accession>
<evidence type="ECO:0000313" key="2">
    <source>
        <dbReference type="EMBL" id="CCH31005.1"/>
    </source>
</evidence>
<feature type="domain" description="WGR" evidence="1">
    <location>
        <begin position="1"/>
        <end position="77"/>
    </location>
</feature>
<dbReference type="BioCyc" id="SESP1179773:BN6_RS17980-MONOMER"/>